<evidence type="ECO:0000313" key="2">
    <source>
        <dbReference type="Proteomes" id="UP000076066"/>
    </source>
</evidence>
<accession>A0A143DE32</accession>
<dbReference type="STRING" id="1549855.AY555_03330"/>
<gene>
    <name evidence="1" type="ORF">AY555_03330</name>
</gene>
<dbReference type="EMBL" id="CP014525">
    <property type="protein sequence ID" value="AMW34378.1"/>
    <property type="molecule type" value="Genomic_DNA"/>
</dbReference>
<dbReference type="GeneID" id="53316182"/>
<dbReference type="RefSeq" id="WP_066133430.1">
    <property type="nucleotide sequence ID" value="NZ_CP014525.1"/>
</dbReference>
<dbReference type="SUPFAM" id="SSF53448">
    <property type="entry name" value="Nucleotide-diphospho-sugar transferases"/>
    <property type="match status" value="1"/>
</dbReference>
<dbReference type="Proteomes" id="UP000076066">
    <property type="component" value="Chromosome"/>
</dbReference>
<protein>
    <submittedName>
        <fullName evidence="1">Uncharacterized protein</fullName>
    </submittedName>
</protein>
<dbReference type="Gene3D" id="3.90.550.10">
    <property type="entry name" value="Spore Coat Polysaccharide Biosynthesis Protein SpsA, Chain A"/>
    <property type="match status" value="1"/>
</dbReference>
<evidence type="ECO:0000313" key="1">
    <source>
        <dbReference type="EMBL" id="AMW34378.1"/>
    </source>
</evidence>
<name>A0A143DE32_9PROT</name>
<reference evidence="1 2" key="1">
    <citation type="submission" date="2016-02" db="EMBL/GenBank/DDBJ databases">
        <title>Complete Genome of H5569, the type strain of the newly described species Haematospirillium jordaniae.</title>
        <authorList>
            <person name="Nicholson A.C."/>
            <person name="Humrighouse B.W."/>
            <person name="Loparov V."/>
            <person name="McQuiston J.R."/>
        </authorList>
    </citation>
    <scope>NUCLEOTIDE SEQUENCE [LARGE SCALE GENOMIC DNA]</scope>
    <source>
        <strain evidence="1 2">H5569</strain>
    </source>
</reference>
<dbReference type="KEGG" id="hjo:AY555_03330"/>
<dbReference type="InterPro" id="IPR029044">
    <property type="entry name" value="Nucleotide-diphossugar_trans"/>
</dbReference>
<sequence length="902" mass="101302">MISIIVYGRNDSHGYNLHKRAAISLNCLAEMLGDLGDEIVFVDYNTPDDLPTFPESIRDTLTPTVWKKLRIIRVRSRDHEHIRLKTHLMAIEPIARNVGVRRSNHRNSWILSTNTDMVFIPRGPFATLSEAFSSLERGYYCLPRFEVPDTLWECFDRFKPRQIIKDLEQLGLDLHLKEVVCCPHPVQFDAPGDFQLVTREDFFAVGGFNEQMIHGWHVDSNFAKRMQIHFGDVHDATDCLSGFHLGHTRVVGSFHSGHQRPENDLRRFFDNVTVADVPACSETWGLNGIELEEFCLSSVRSTLFIDGLKAVLPRMPAHCFESRYELDTYDSLDYPVEHTVPHLLDLLINIAPQDIIGWFGTGASLLQLFGDAMVASGGASNPVWVAESVAHLIDIEKGKNIQVVADTQVLRHADVFVFEFGVCSRGQDGYRQRKWSIADMNAVAPVRRGFLQLVDIEAGAHVAGQPLRRIIAVNAMHNHFEGLVHSHLSVNRTPFSTRVRQGYVIVPEQNADERCDPRELGRWLRAAMGRRQPVPITEAVRLSTILYEMVESSEVVPRSWREALRVADGLLTLSTHPKLAQDIDEEKLSALRQRVDADRYSVQLRHRVSVPVLCAASDPERYPSRLSAIEDWEDPDFLRFARHYFTGAFAANILRRSRGIWFRCHVLAVLERLGWGDGGQRSLVIVGQHADAIHHFLSNHYHRVDVVLDGSHDFPHVEKVWCEPSRIHVLPALPRSGAPYGVVVSLVKDRFRRGAGLDEIFGYLAELADLVGMGGIVAIVCHMDLGMSESYDRFTLSLASDTGFAQSCMSCLGLEMLPAAPVGISVATLDRYAAESEDLSAPHFVYEDEGALVASSVWFFVRRSVAKDDGVAQLAGIARRINASLREEWHNERVVTGSVAAS</sequence>
<proteinExistence type="predicted"/>
<dbReference type="OrthoDB" id="7368301at2"/>
<keyword evidence="2" id="KW-1185">Reference proteome</keyword>
<organism evidence="1 2">
    <name type="scientific">Haematospirillum jordaniae</name>
    <dbReference type="NCBI Taxonomy" id="1549855"/>
    <lineage>
        <taxon>Bacteria</taxon>
        <taxon>Pseudomonadati</taxon>
        <taxon>Pseudomonadota</taxon>
        <taxon>Alphaproteobacteria</taxon>
        <taxon>Rhodospirillales</taxon>
        <taxon>Novispirillaceae</taxon>
        <taxon>Haematospirillum</taxon>
    </lineage>
</organism>
<dbReference type="AlphaFoldDB" id="A0A143DE32"/>